<gene>
    <name evidence="1" type="ORF">Slati_4179000</name>
</gene>
<accession>A0AAW2TD00</accession>
<name>A0AAW2TD00_9LAMI</name>
<protein>
    <submittedName>
        <fullName evidence="1">Uncharacterized protein</fullName>
    </submittedName>
</protein>
<dbReference type="AlphaFoldDB" id="A0AAW2TD00"/>
<reference evidence="1" key="1">
    <citation type="submission" date="2020-06" db="EMBL/GenBank/DDBJ databases">
        <authorList>
            <person name="Li T."/>
            <person name="Hu X."/>
            <person name="Zhang T."/>
            <person name="Song X."/>
            <person name="Zhang H."/>
            <person name="Dai N."/>
            <person name="Sheng W."/>
            <person name="Hou X."/>
            <person name="Wei L."/>
        </authorList>
    </citation>
    <scope>NUCLEOTIDE SEQUENCE</scope>
    <source>
        <strain evidence="1">KEN1</strain>
        <tissue evidence="1">Leaf</tissue>
    </source>
</reference>
<dbReference type="EMBL" id="JACGWN010000015">
    <property type="protein sequence ID" value="KAL0401491.1"/>
    <property type="molecule type" value="Genomic_DNA"/>
</dbReference>
<organism evidence="1">
    <name type="scientific">Sesamum latifolium</name>
    <dbReference type="NCBI Taxonomy" id="2727402"/>
    <lineage>
        <taxon>Eukaryota</taxon>
        <taxon>Viridiplantae</taxon>
        <taxon>Streptophyta</taxon>
        <taxon>Embryophyta</taxon>
        <taxon>Tracheophyta</taxon>
        <taxon>Spermatophyta</taxon>
        <taxon>Magnoliopsida</taxon>
        <taxon>eudicotyledons</taxon>
        <taxon>Gunneridae</taxon>
        <taxon>Pentapetalae</taxon>
        <taxon>asterids</taxon>
        <taxon>lamiids</taxon>
        <taxon>Lamiales</taxon>
        <taxon>Pedaliaceae</taxon>
        <taxon>Sesamum</taxon>
    </lineage>
</organism>
<comment type="caution">
    <text evidence="1">The sequence shown here is derived from an EMBL/GenBank/DDBJ whole genome shotgun (WGS) entry which is preliminary data.</text>
</comment>
<reference evidence="1" key="2">
    <citation type="journal article" date="2024" name="Plant">
        <title>Genomic evolution and insights into agronomic trait innovations of Sesamum species.</title>
        <authorList>
            <person name="Miao H."/>
            <person name="Wang L."/>
            <person name="Qu L."/>
            <person name="Liu H."/>
            <person name="Sun Y."/>
            <person name="Le M."/>
            <person name="Wang Q."/>
            <person name="Wei S."/>
            <person name="Zheng Y."/>
            <person name="Lin W."/>
            <person name="Duan Y."/>
            <person name="Cao H."/>
            <person name="Xiong S."/>
            <person name="Wang X."/>
            <person name="Wei L."/>
            <person name="Li C."/>
            <person name="Ma Q."/>
            <person name="Ju M."/>
            <person name="Zhao R."/>
            <person name="Li G."/>
            <person name="Mu C."/>
            <person name="Tian Q."/>
            <person name="Mei H."/>
            <person name="Zhang T."/>
            <person name="Gao T."/>
            <person name="Zhang H."/>
        </authorList>
    </citation>
    <scope>NUCLEOTIDE SEQUENCE</scope>
    <source>
        <strain evidence="1">KEN1</strain>
    </source>
</reference>
<proteinExistence type="predicted"/>
<evidence type="ECO:0000313" key="1">
    <source>
        <dbReference type="EMBL" id="KAL0401491.1"/>
    </source>
</evidence>
<sequence>MSYFQLGQMPLAIRVRQSRAILSIDIKQGAQDGMTVSAVMVKCPLAVVLKKWLDEGVFDLRCPVRAVE</sequence>